<gene>
    <name evidence="4" type="ORF">A2Y98_01650</name>
</gene>
<dbReference type="InterPro" id="IPR000086">
    <property type="entry name" value="NUDIX_hydrolase_dom"/>
</dbReference>
<name>A0A1G2F7M4_9BACT</name>
<dbReference type="AlphaFoldDB" id="A0A1G2F7M4"/>
<dbReference type="Proteomes" id="UP000179099">
    <property type="component" value="Unassembled WGS sequence"/>
</dbReference>
<feature type="domain" description="Nudix hydrolase" evidence="3">
    <location>
        <begin position="3"/>
        <end position="133"/>
    </location>
</feature>
<dbReference type="PANTHER" id="PTHR43046:SF14">
    <property type="entry name" value="MUTT_NUDIX FAMILY PROTEIN"/>
    <property type="match status" value="1"/>
</dbReference>
<comment type="cofactor">
    <cofactor evidence="1">
        <name>Mg(2+)</name>
        <dbReference type="ChEBI" id="CHEBI:18420"/>
    </cofactor>
</comment>
<dbReference type="EMBL" id="MHMW01000028">
    <property type="protein sequence ID" value="OGZ33618.1"/>
    <property type="molecule type" value="Genomic_DNA"/>
</dbReference>
<protein>
    <recommendedName>
        <fullName evidence="3">Nudix hydrolase domain-containing protein</fullName>
    </recommendedName>
</protein>
<evidence type="ECO:0000256" key="1">
    <source>
        <dbReference type="ARBA" id="ARBA00001946"/>
    </source>
</evidence>
<reference evidence="4 5" key="1">
    <citation type="journal article" date="2016" name="Nat. Commun.">
        <title>Thousands of microbial genomes shed light on interconnected biogeochemical processes in an aquifer system.</title>
        <authorList>
            <person name="Anantharaman K."/>
            <person name="Brown C.T."/>
            <person name="Hug L.A."/>
            <person name="Sharon I."/>
            <person name="Castelle C.J."/>
            <person name="Probst A.J."/>
            <person name="Thomas B.C."/>
            <person name="Singh A."/>
            <person name="Wilkins M.J."/>
            <person name="Karaoz U."/>
            <person name="Brodie E.L."/>
            <person name="Williams K.H."/>
            <person name="Hubbard S.S."/>
            <person name="Banfield J.F."/>
        </authorList>
    </citation>
    <scope>NUCLEOTIDE SEQUENCE [LARGE SCALE GENOMIC DNA]</scope>
</reference>
<dbReference type="PANTHER" id="PTHR43046">
    <property type="entry name" value="GDP-MANNOSE MANNOSYL HYDROLASE"/>
    <property type="match status" value="1"/>
</dbReference>
<evidence type="ECO:0000313" key="4">
    <source>
        <dbReference type="EMBL" id="OGZ33618.1"/>
    </source>
</evidence>
<keyword evidence="2" id="KW-0378">Hydrolase</keyword>
<dbReference type="STRING" id="1801992.A2Y98_01650"/>
<proteinExistence type="predicted"/>
<dbReference type="GO" id="GO:0016787">
    <property type="term" value="F:hydrolase activity"/>
    <property type="evidence" value="ECO:0007669"/>
    <property type="project" value="UniProtKB-KW"/>
</dbReference>
<evidence type="ECO:0000313" key="5">
    <source>
        <dbReference type="Proteomes" id="UP000179099"/>
    </source>
</evidence>
<accession>A0A1G2F7M4</accession>
<evidence type="ECO:0000259" key="3">
    <source>
        <dbReference type="PROSITE" id="PS51462"/>
    </source>
</evidence>
<dbReference type="Pfam" id="PF00293">
    <property type="entry name" value="NUDIX"/>
    <property type="match status" value="1"/>
</dbReference>
<dbReference type="InterPro" id="IPR015797">
    <property type="entry name" value="NUDIX_hydrolase-like_dom_sf"/>
</dbReference>
<organism evidence="4 5">
    <name type="scientific">Candidatus Portnoybacteria bacterium RBG_19FT_COMBO_36_7</name>
    <dbReference type="NCBI Taxonomy" id="1801992"/>
    <lineage>
        <taxon>Bacteria</taxon>
        <taxon>Candidatus Portnoyibacteriota</taxon>
    </lineage>
</organism>
<dbReference type="PROSITE" id="PS51462">
    <property type="entry name" value="NUDIX"/>
    <property type="match status" value="1"/>
</dbReference>
<dbReference type="Gene3D" id="3.90.79.10">
    <property type="entry name" value="Nucleoside Triphosphate Pyrophosphohydrolase"/>
    <property type="match status" value="1"/>
</dbReference>
<comment type="caution">
    <text evidence="4">The sequence shown here is derived from an EMBL/GenBank/DDBJ whole genome shotgun (WGS) entry which is preliminary data.</text>
</comment>
<sequence length="135" mass="15583">MEKQFIVASGPVIIEEGKVLLNKHGDDTFWKFLGGRVEDFDFSDINNSLEEACRREVKEEMGIDIEIIRPLKPMMIPKPGDLQTWVILIHYLAKRLGEVKLGEDIREAKWFNIDNLPPDCAPNIKPVIEEYKKSM</sequence>
<dbReference type="SUPFAM" id="SSF55811">
    <property type="entry name" value="Nudix"/>
    <property type="match status" value="1"/>
</dbReference>
<evidence type="ECO:0000256" key="2">
    <source>
        <dbReference type="ARBA" id="ARBA00022801"/>
    </source>
</evidence>